<organism evidence="1 2">
    <name type="scientific">Caldisphaera lagunensis (strain DSM 15908 / JCM 11604 / ANMR 0165 / IC-154)</name>
    <dbReference type="NCBI Taxonomy" id="1056495"/>
    <lineage>
        <taxon>Archaea</taxon>
        <taxon>Thermoproteota</taxon>
        <taxon>Thermoprotei</taxon>
        <taxon>Acidilobales</taxon>
        <taxon>Caldisphaeraceae</taxon>
        <taxon>Caldisphaera</taxon>
    </lineage>
</organism>
<dbReference type="InterPro" id="IPR036188">
    <property type="entry name" value="FAD/NAD-bd_sf"/>
</dbReference>
<dbReference type="SUPFAM" id="SSF51905">
    <property type="entry name" value="FAD/NAD(P)-binding domain"/>
    <property type="match status" value="1"/>
</dbReference>
<dbReference type="AlphaFoldDB" id="L0ABG8"/>
<proteinExistence type="predicted"/>
<dbReference type="InParanoid" id="L0ABG8"/>
<sequence>MKIAVIGAGFAGLIISNYMLKANIDVDLYEEHSKTGIPEHCTGIVSSLTSKLIGNVSKKNILKEFKGVNIKSYGNSAKLYTKEPIIKLDRVKLENDLLNNFIDKGGKVFLKSRIYNLDDINEKNYDAIIISDGVNGFLHKKYGLGFSGRLIYGINQEFCLDDYKSNFDVVFDNITSHNFFSWYVPLGNKVIVGTGAEDPKRLVIAQQNAIKYFNIKSKPCNTYGGLIISGINKVEFRKNKLIAMGDNIGLTKPLTGGGLFPNSLTAYLAYSLINKGFNILDSLEFSISYVLRILKKTNNLSIYLHKNPEIVRELIEISKRTDILKNLNGEIDYDLHNDIISKTFKNKDSYKFLLYFMANNPKAFFTLGNNLLKDFLT</sequence>
<protein>
    <submittedName>
        <fullName evidence="1">Uncharacterized protein</fullName>
    </submittedName>
</protein>
<dbReference type="eggNOG" id="arCOG00570">
    <property type="taxonomic scope" value="Archaea"/>
</dbReference>
<dbReference type="Gene3D" id="3.50.50.60">
    <property type="entry name" value="FAD/NAD(P)-binding domain"/>
    <property type="match status" value="1"/>
</dbReference>
<dbReference type="RefSeq" id="WP_015232293.1">
    <property type="nucleotide sequence ID" value="NC_019791.1"/>
</dbReference>
<evidence type="ECO:0000313" key="1">
    <source>
        <dbReference type="EMBL" id="AFZ70395.1"/>
    </source>
</evidence>
<dbReference type="Gene3D" id="3.30.9.10">
    <property type="entry name" value="D-Amino Acid Oxidase, subunit A, domain 2"/>
    <property type="match status" value="1"/>
</dbReference>
<evidence type="ECO:0000313" key="2">
    <source>
        <dbReference type="Proteomes" id="UP000010469"/>
    </source>
</evidence>
<reference evidence="2" key="1">
    <citation type="submission" date="2012-03" db="EMBL/GenBank/DDBJ databases">
        <title>Complete genome of Caldisphaera lagunensis DSM 15908.</title>
        <authorList>
            <person name="Lucas S."/>
            <person name="Copeland A."/>
            <person name="Lapidus A."/>
            <person name="Glavina del Rio T."/>
            <person name="Dalin E."/>
            <person name="Tice H."/>
            <person name="Bruce D."/>
            <person name="Goodwin L."/>
            <person name="Pitluck S."/>
            <person name="Peters L."/>
            <person name="Mikhailova N."/>
            <person name="Teshima H."/>
            <person name="Kyrpides N."/>
            <person name="Mavromatis K."/>
            <person name="Ivanova N."/>
            <person name="Brettin T."/>
            <person name="Detter J.C."/>
            <person name="Han C."/>
            <person name="Larimer F."/>
            <person name="Land M."/>
            <person name="Hauser L."/>
            <person name="Markowitz V."/>
            <person name="Cheng J.-F."/>
            <person name="Hugenholtz P."/>
            <person name="Woyke T."/>
            <person name="Wu D."/>
            <person name="Spring S."/>
            <person name="Schroeder M."/>
            <person name="Brambilla E."/>
            <person name="Klenk H.-P."/>
            <person name="Eisen J.A."/>
        </authorList>
    </citation>
    <scope>NUCLEOTIDE SEQUENCE [LARGE SCALE GENOMIC DNA]</scope>
    <source>
        <strain evidence="2">DSM 15908 / JCM 11604 / IC-154</strain>
    </source>
</reference>
<dbReference type="InterPro" id="IPR050407">
    <property type="entry name" value="Geranylgeranyl_reductase"/>
</dbReference>
<dbReference type="HOGENOM" id="CLU_024648_0_1_2"/>
<dbReference type="STRING" id="1056495.Calag_0640"/>
<accession>L0ABG8</accession>
<dbReference type="GeneID" id="14211900"/>
<dbReference type="OrthoDB" id="46008at2157"/>
<dbReference type="KEGG" id="clg:Calag_0640"/>
<dbReference type="EMBL" id="CP003378">
    <property type="protein sequence ID" value="AFZ70395.1"/>
    <property type="molecule type" value="Genomic_DNA"/>
</dbReference>
<keyword evidence="2" id="KW-1185">Reference proteome</keyword>
<name>L0ABG8_CALLD</name>
<dbReference type="PANTHER" id="PTHR42685">
    <property type="entry name" value="GERANYLGERANYL DIPHOSPHATE REDUCTASE"/>
    <property type="match status" value="1"/>
</dbReference>
<dbReference type="PANTHER" id="PTHR42685:SF21">
    <property type="entry name" value="DEHYDROGENASE (FLAVOPROTEIN)-LIKE PROTEIN"/>
    <property type="match status" value="1"/>
</dbReference>
<dbReference type="Proteomes" id="UP000010469">
    <property type="component" value="Chromosome"/>
</dbReference>
<gene>
    <name evidence="1" type="ordered locus">Calag_0640</name>
</gene>